<dbReference type="PANTHER" id="PTHR13019">
    <property type="entry name" value="GOLGI APPARATUS MEMBRANE PROTEIN TVP23"/>
    <property type="match status" value="1"/>
</dbReference>
<feature type="transmembrane region" description="Helical" evidence="6">
    <location>
        <begin position="169"/>
        <end position="189"/>
    </location>
</feature>
<keyword evidence="5 6" id="KW-0472">Membrane</keyword>
<keyword evidence="8" id="KW-1185">Reference proteome</keyword>
<evidence type="ECO:0000313" key="7">
    <source>
        <dbReference type="EMBL" id="KCV73418.1"/>
    </source>
</evidence>
<evidence type="ECO:0000256" key="6">
    <source>
        <dbReference type="RuleBase" id="RU361206"/>
    </source>
</evidence>
<name>A0A058ZHK1_FONAL</name>
<evidence type="ECO:0000256" key="3">
    <source>
        <dbReference type="ARBA" id="ARBA00022692"/>
    </source>
</evidence>
<sequence>MELHLPLILPPPSPLFASIPLALSAPRIAFLQSITPTAFAMSTPFDVEANLAPAAAPQQEAPAEKKSNSPAIIRNSSHPIAVIFHLLFRVLSILSYLLCTFITKNFVLSFVLTVILLACDFWTVKNITGRLLVGLRWWNEVREDGSTEWIFESRDPATSGPPNKSDSIVFWYALYLTPAVWLLLAIACIFQFSFSWLAVVAVALALSMANVIGYIKCARVAKARAKAAGSGSVVSDPLDQATQMATDSMGRMIADNLWQQMKSSAQTPGQ</sequence>
<comment type="subcellular location">
    <subcellularLocation>
        <location evidence="1 6">Membrane</location>
        <topology evidence="1 6">Multi-pass membrane protein</topology>
    </subcellularLocation>
</comment>
<dbReference type="OrthoDB" id="2151161at2759"/>
<evidence type="ECO:0000256" key="1">
    <source>
        <dbReference type="ARBA" id="ARBA00004141"/>
    </source>
</evidence>
<dbReference type="InterPro" id="IPR008564">
    <property type="entry name" value="TVP23-like"/>
</dbReference>
<dbReference type="Pfam" id="PF05832">
    <property type="entry name" value="DUF846"/>
    <property type="match status" value="1"/>
</dbReference>
<dbReference type="GO" id="GO:0016192">
    <property type="term" value="P:vesicle-mediated transport"/>
    <property type="evidence" value="ECO:0007669"/>
    <property type="project" value="TreeGrafter"/>
</dbReference>
<dbReference type="GO" id="GO:0009306">
    <property type="term" value="P:protein secretion"/>
    <property type="evidence" value="ECO:0007669"/>
    <property type="project" value="TreeGrafter"/>
</dbReference>
<keyword evidence="4 6" id="KW-1133">Transmembrane helix</keyword>
<gene>
    <name evidence="7" type="ORF">H696_00955</name>
</gene>
<evidence type="ECO:0000256" key="2">
    <source>
        <dbReference type="ARBA" id="ARBA00005467"/>
    </source>
</evidence>
<proteinExistence type="inferred from homology"/>
<dbReference type="Proteomes" id="UP000030693">
    <property type="component" value="Unassembled WGS sequence"/>
</dbReference>
<dbReference type="AlphaFoldDB" id="A0A058ZHK1"/>
<dbReference type="eggNOG" id="KOG3195">
    <property type="taxonomic scope" value="Eukaryota"/>
</dbReference>
<dbReference type="STRING" id="691883.A0A058ZHK1"/>
<feature type="transmembrane region" description="Helical" evidence="6">
    <location>
        <begin position="196"/>
        <end position="215"/>
    </location>
</feature>
<evidence type="ECO:0000256" key="4">
    <source>
        <dbReference type="ARBA" id="ARBA00022989"/>
    </source>
</evidence>
<feature type="transmembrane region" description="Helical" evidence="6">
    <location>
        <begin position="80"/>
        <end position="99"/>
    </location>
</feature>
<evidence type="ECO:0000313" key="8">
    <source>
        <dbReference type="Proteomes" id="UP000030693"/>
    </source>
</evidence>
<keyword evidence="3 6" id="KW-0812">Transmembrane</keyword>
<dbReference type="GeneID" id="20525680"/>
<dbReference type="EMBL" id="KB932201">
    <property type="protein sequence ID" value="KCV73418.1"/>
    <property type="molecule type" value="Genomic_DNA"/>
</dbReference>
<organism evidence="7">
    <name type="scientific">Fonticula alba</name>
    <name type="common">Slime mold</name>
    <dbReference type="NCBI Taxonomy" id="691883"/>
    <lineage>
        <taxon>Eukaryota</taxon>
        <taxon>Rotosphaerida</taxon>
        <taxon>Fonticulaceae</taxon>
        <taxon>Fonticula</taxon>
    </lineage>
</organism>
<evidence type="ECO:0000256" key="5">
    <source>
        <dbReference type="ARBA" id="ARBA00023136"/>
    </source>
</evidence>
<feature type="transmembrane region" description="Helical" evidence="6">
    <location>
        <begin position="106"/>
        <end position="124"/>
    </location>
</feature>
<comment type="similarity">
    <text evidence="2 6">Belongs to the TVP23 family.</text>
</comment>
<dbReference type="PANTHER" id="PTHR13019:SF7">
    <property type="entry name" value="GOLGI APPARATUS MEMBRANE PROTEIN TVP23"/>
    <property type="match status" value="1"/>
</dbReference>
<dbReference type="GO" id="GO:0000139">
    <property type="term" value="C:Golgi membrane"/>
    <property type="evidence" value="ECO:0007669"/>
    <property type="project" value="TreeGrafter"/>
</dbReference>
<accession>A0A058ZHK1</accession>
<dbReference type="RefSeq" id="XP_009493119.1">
    <property type="nucleotide sequence ID" value="XM_009494844.1"/>
</dbReference>
<reference evidence="7" key="1">
    <citation type="submission" date="2013-04" db="EMBL/GenBank/DDBJ databases">
        <title>The Genome Sequence of Fonticula alba ATCC 38817.</title>
        <authorList>
            <consortium name="The Broad Institute Genomics Platform"/>
            <person name="Russ C."/>
            <person name="Cuomo C."/>
            <person name="Burger G."/>
            <person name="Gray M.W."/>
            <person name="Holland P.W.H."/>
            <person name="King N."/>
            <person name="Lang F.B.F."/>
            <person name="Roger A.J."/>
            <person name="Ruiz-Trillo I."/>
            <person name="Brown M."/>
            <person name="Walker B."/>
            <person name="Young S."/>
            <person name="Zeng Q."/>
            <person name="Gargeya S."/>
            <person name="Fitzgerald M."/>
            <person name="Haas B."/>
            <person name="Abouelleil A."/>
            <person name="Allen A.W."/>
            <person name="Alvarado L."/>
            <person name="Arachchi H.M."/>
            <person name="Berlin A.M."/>
            <person name="Chapman S.B."/>
            <person name="Gainer-Dewar J."/>
            <person name="Goldberg J."/>
            <person name="Griggs A."/>
            <person name="Gujja S."/>
            <person name="Hansen M."/>
            <person name="Howarth C."/>
            <person name="Imamovic A."/>
            <person name="Ireland A."/>
            <person name="Larimer J."/>
            <person name="McCowan C."/>
            <person name="Murphy C."/>
            <person name="Pearson M."/>
            <person name="Poon T.W."/>
            <person name="Priest M."/>
            <person name="Roberts A."/>
            <person name="Saif S."/>
            <person name="Shea T."/>
            <person name="Sisk P."/>
            <person name="Sykes S."/>
            <person name="Wortman J."/>
            <person name="Nusbaum C."/>
            <person name="Birren B."/>
        </authorList>
    </citation>
    <scope>NUCLEOTIDE SEQUENCE [LARGE SCALE GENOMIC DNA]</scope>
    <source>
        <strain evidence="7">ATCC 38817</strain>
    </source>
</reference>
<protein>
    <recommendedName>
        <fullName evidence="6">Golgi apparatus membrane protein TVP23 homolog</fullName>
    </recommendedName>
</protein>